<dbReference type="InterPro" id="IPR018506">
    <property type="entry name" value="Cyt_B5_heme-BS"/>
</dbReference>
<organism evidence="8 9">
    <name type="scientific">Effrenium voratum</name>
    <dbReference type="NCBI Taxonomy" id="2562239"/>
    <lineage>
        <taxon>Eukaryota</taxon>
        <taxon>Sar</taxon>
        <taxon>Alveolata</taxon>
        <taxon>Dinophyceae</taxon>
        <taxon>Suessiales</taxon>
        <taxon>Symbiodiniaceae</taxon>
        <taxon>Effrenium</taxon>
    </lineage>
</organism>
<dbReference type="GO" id="GO:0046872">
    <property type="term" value="F:metal ion binding"/>
    <property type="evidence" value="ECO:0007669"/>
    <property type="project" value="UniProtKB-UniRule"/>
</dbReference>
<feature type="domain" description="Cytochrome b5 heme-binding" evidence="7">
    <location>
        <begin position="9"/>
        <end position="86"/>
    </location>
</feature>
<dbReference type="GO" id="GO:0012505">
    <property type="term" value="C:endomembrane system"/>
    <property type="evidence" value="ECO:0007669"/>
    <property type="project" value="TreeGrafter"/>
</dbReference>
<evidence type="ECO:0000256" key="1">
    <source>
        <dbReference type="ARBA" id="ARBA00022617"/>
    </source>
</evidence>
<dbReference type="Pfam" id="PF00173">
    <property type="entry name" value="Cyt-b5"/>
    <property type="match status" value="1"/>
</dbReference>
<dbReference type="PANTHER" id="PTHR10281">
    <property type="entry name" value="MEMBRANE-ASSOCIATED PROGESTERONE RECEPTOR COMPONENT-RELATED"/>
    <property type="match status" value="1"/>
</dbReference>
<dbReference type="PROSITE" id="PS50255">
    <property type="entry name" value="CYTOCHROME_B5_2"/>
    <property type="match status" value="1"/>
</dbReference>
<evidence type="ECO:0000256" key="3">
    <source>
        <dbReference type="ARBA" id="ARBA00023004"/>
    </source>
</evidence>
<keyword evidence="3 5" id="KW-0408">Iron</keyword>
<accession>A0AA36N8R2</accession>
<evidence type="ECO:0000313" key="9">
    <source>
        <dbReference type="Proteomes" id="UP001178507"/>
    </source>
</evidence>
<evidence type="ECO:0000256" key="2">
    <source>
        <dbReference type="ARBA" id="ARBA00022723"/>
    </source>
</evidence>
<dbReference type="EMBL" id="CAUJNA010003244">
    <property type="protein sequence ID" value="CAJ1396829.1"/>
    <property type="molecule type" value="Genomic_DNA"/>
</dbReference>
<dbReference type="GO" id="GO:0016020">
    <property type="term" value="C:membrane"/>
    <property type="evidence" value="ECO:0007669"/>
    <property type="project" value="TreeGrafter"/>
</dbReference>
<protein>
    <recommendedName>
        <fullName evidence="7">Cytochrome b5 heme-binding domain-containing protein</fullName>
    </recommendedName>
</protein>
<feature type="region of interest" description="Disordered" evidence="6">
    <location>
        <begin position="101"/>
        <end position="125"/>
    </location>
</feature>
<evidence type="ECO:0000256" key="4">
    <source>
        <dbReference type="ARBA" id="ARBA00038357"/>
    </source>
</evidence>
<dbReference type="InterPro" id="IPR001199">
    <property type="entry name" value="Cyt_B5-like_heme/steroid-bd"/>
</dbReference>
<dbReference type="GO" id="GO:0020037">
    <property type="term" value="F:heme binding"/>
    <property type="evidence" value="ECO:0007669"/>
    <property type="project" value="UniProtKB-UniRule"/>
</dbReference>
<dbReference type="Gene3D" id="3.10.120.10">
    <property type="entry name" value="Cytochrome b5-like heme/steroid binding domain"/>
    <property type="match status" value="2"/>
</dbReference>
<keyword evidence="9" id="KW-1185">Reference proteome</keyword>
<dbReference type="Proteomes" id="UP001178507">
    <property type="component" value="Unassembled WGS sequence"/>
</dbReference>
<feature type="compositionally biased region" description="Acidic residues" evidence="6">
    <location>
        <begin position="114"/>
        <end position="123"/>
    </location>
</feature>
<keyword evidence="1 5" id="KW-0349">Heme</keyword>
<dbReference type="SUPFAM" id="SSF55856">
    <property type="entry name" value="Cytochrome b5-like heme/steroid binding domain"/>
    <property type="match status" value="2"/>
</dbReference>
<keyword evidence="2 5" id="KW-0479">Metal-binding</keyword>
<gene>
    <name evidence="8" type="ORF">EVOR1521_LOCUS20971</name>
</gene>
<dbReference type="AlphaFoldDB" id="A0AA36N8R2"/>
<dbReference type="InterPro" id="IPR036400">
    <property type="entry name" value="Cyt_B5-like_heme/steroid_sf"/>
</dbReference>
<name>A0AA36N8R2_9DINO</name>
<dbReference type="PANTHER" id="PTHR10281:SF76">
    <property type="entry name" value="CALCUTTA CUP-RELATED"/>
    <property type="match status" value="1"/>
</dbReference>
<comment type="similarity">
    <text evidence="4">Belongs to the cytochrome b5 family. MAPR subfamily.</text>
</comment>
<evidence type="ECO:0000313" key="8">
    <source>
        <dbReference type="EMBL" id="CAJ1396829.1"/>
    </source>
</evidence>
<comment type="caution">
    <text evidence="8">The sequence shown here is derived from an EMBL/GenBank/DDBJ whole genome shotgun (WGS) entry which is preliminary data.</text>
</comment>
<dbReference type="SMART" id="SM01117">
    <property type="entry name" value="Cyt-b5"/>
    <property type="match status" value="1"/>
</dbReference>
<dbReference type="InterPro" id="IPR050577">
    <property type="entry name" value="MAPR/NEUFC/NENF-like"/>
</dbReference>
<proteinExistence type="inferred from homology"/>
<evidence type="ECO:0000259" key="7">
    <source>
        <dbReference type="PROSITE" id="PS50255"/>
    </source>
</evidence>
<evidence type="ECO:0000256" key="6">
    <source>
        <dbReference type="SAM" id="MobiDB-lite"/>
    </source>
</evidence>
<dbReference type="PROSITE" id="PS00191">
    <property type="entry name" value="CYTOCHROME_B5_1"/>
    <property type="match status" value="1"/>
</dbReference>
<evidence type="ECO:0000256" key="5">
    <source>
        <dbReference type="RuleBase" id="RU362121"/>
    </source>
</evidence>
<reference evidence="8" key="1">
    <citation type="submission" date="2023-08" db="EMBL/GenBank/DDBJ databases">
        <authorList>
            <person name="Chen Y."/>
            <person name="Shah S."/>
            <person name="Dougan E. K."/>
            <person name="Thang M."/>
            <person name="Chan C."/>
        </authorList>
    </citation>
    <scope>NUCLEOTIDE SEQUENCE</scope>
</reference>
<sequence>MGNLTGRSSGDISLDELQKHNTKEDAWMVLFGEVMDVTKFLPIHPGGEDTIDRYLGQDATEAWVEIHTPESLEKNLQHITKLGKLEARRGLMTWLFEKLSGKPAQSSTGPPAPQEDEEEEEDDKGLQFTPAFEEELKAMNGAFTLESLRRWNGVELPMLISVCGTVVDVSISDNFVPSFGYGKLWSGKDCTWAMATVSLKADDANRFDFNLEEMEEMQFKSLAGWYKHFTEKYRTVGQLEEFKDWDFSKVKQTAQEMQKAGSFA</sequence>